<evidence type="ECO:0000256" key="10">
    <source>
        <dbReference type="PROSITE-ProRule" id="PRU00175"/>
    </source>
</evidence>
<evidence type="ECO:0000256" key="11">
    <source>
        <dbReference type="RuleBase" id="RU369090"/>
    </source>
</evidence>
<feature type="compositionally biased region" description="Basic residues" evidence="12">
    <location>
        <begin position="67"/>
        <end position="85"/>
    </location>
</feature>
<dbReference type="GO" id="GO:0061630">
    <property type="term" value="F:ubiquitin protein ligase activity"/>
    <property type="evidence" value="ECO:0007669"/>
    <property type="project" value="UniProtKB-UniRule"/>
</dbReference>
<keyword evidence="8 11" id="KW-0862">Zinc</keyword>
<organism evidence="14">
    <name type="scientific">Hordeum vulgare subsp. vulgare</name>
    <name type="common">Domesticated barley</name>
    <dbReference type="NCBI Taxonomy" id="112509"/>
    <lineage>
        <taxon>Eukaryota</taxon>
        <taxon>Viridiplantae</taxon>
        <taxon>Streptophyta</taxon>
        <taxon>Embryophyta</taxon>
        <taxon>Tracheophyta</taxon>
        <taxon>Spermatophyta</taxon>
        <taxon>Magnoliopsida</taxon>
        <taxon>Liliopsida</taxon>
        <taxon>Poales</taxon>
        <taxon>Poaceae</taxon>
        <taxon>BOP clade</taxon>
        <taxon>Pooideae</taxon>
        <taxon>Triticodae</taxon>
        <taxon>Triticeae</taxon>
        <taxon>Hordeinae</taxon>
        <taxon>Hordeum</taxon>
    </lineage>
</organism>
<evidence type="ECO:0000256" key="1">
    <source>
        <dbReference type="ARBA" id="ARBA00000900"/>
    </source>
</evidence>
<sequence>MAGWTDSGGSRGRGGGGGGFANRGGANGNNMNTRWRERRPQPQPPQPQPQQHHHQQQQQHDHQQHQQQHHQQHQQQHHQQQHRYRPVNDNDRSSQQPRHSPAEELDRQQVQGGSSTSARRPRPTRPPQARPTFTDHKLSPTSTPNANEPDDKARRNAANFECNVCFDMADDPVVTKCGHLFCWECLYQWLHVHSNHRECPVCKGQVADDAIIPIYGRGGSAASVQAAPPRPTGARVESSRQQQLQQASAANWTMLGDHEDDDPFDLQEIRLGFGIHRLRDAMLSFIPDDHVDIEQDYDDYTDPYLHHSFDEVYGSDFTRLPIFRSADAAEAAIGSSRRHGHHSVFSDDIMDTFFDNTTHQEPDFGYRGGRRQRGRARGMTSADHFNDHMVDMVLESSLRIEDSSGASYRDTSAGPHHHSNNTGGSSRPNGGWTERRGRSNRNSNSGGGRGTQNSRRQGANYN</sequence>
<keyword evidence="7 11" id="KW-0833">Ubl conjugation pathway</keyword>
<dbReference type="PANTHER" id="PTHR12313">
    <property type="entry name" value="E3 UBIQUITIN-PROTEIN LIGASE RNF5-RELATED"/>
    <property type="match status" value="1"/>
</dbReference>
<evidence type="ECO:0000256" key="5">
    <source>
        <dbReference type="ARBA" id="ARBA00022723"/>
    </source>
</evidence>
<dbReference type="GO" id="GO:0006511">
    <property type="term" value="P:ubiquitin-dependent protein catabolic process"/>
    <property type="evidence" value="ECO:0007669"/>
    <property type="project" value="UniProtKB-UniRule"/>
</dbReference>
<evidence type="ECO:0000256" key="6">
    <source>
        <dbReference type="ARBA" id="ARBA00022771"/>
    </source>
</evidence>
<dbReference type="GO" id="GO:0005789">
    <property type="term" value="C:endoplasmic reticulum membrane"/>
    <property type="evidence" value="ECO:0007669"/>
    <property type="project" value="UniProtKB-SubCell"/>
</dbReference>
<dbReference type="AlphaFoldDB" id="F2E593"/>
<keyword evidence="9" id="KW-0472">Membrane</keyword>
<name>F2E593_HORVV</name>
<dbReference type="InterPro" id="IPR017907">
    <property type="entry name" value="Znf_RING_CS"/>
</dbReference>
<keyword evidence="4 11" id="KW-0808">Transferase</keyword>
<evidence type="ECO:0000256" key="3">
    <source>
        <dbReference type="ARBA" id="ARBA00004906"/>
    </source>
</evidence>
<comment type="domain">
    <text evidence="11">The RING-type zinc finger domain is responsible for E3 ligase activity.</text>
</comment>
<protein>
    <recommendedName>
        <fullName evidence="11">E3 ubiquitin-protein ligase RMA</fullName>
        <ecNumber evidence="11">2.3.2.27</ecNumber>
    </recommendedName>
    <alternativeName>
        <fullName evidence="11">Protein RING membrane-anchor</fullName>
    </alternativeName>
    <alternativeName>
        <fullName evidence="11">RING-type E3 ubiquitin transferase RMA</fullName>
    </alternativeName>
</protein>
<dbReference type="PROSITE" id="PS00518">
    <property type="entry name" value="ZF_RING_1"/>
    <property type="match status" value="1"/>
</dbReference>
<comment type="subcellular location">
    <subcellularLocation>
        <location evidence="2">Endomembrane system</location>
    </subcellularLocation>
    <subcellularLocation>
        <location evidence="11">Endoplasmic reticulum membrane</location>
        <topology evidence="11">Single-pass type IV membrane protein</topology>
    </subcellularLocation>
</comment>
<dbReference type="Gene3D" id="3.30.40.10">
    <property type="entry name" value="Zinc/RING finger domain, C3HC4 (zinc finger)"/>
    <property type="match status" value="1"/>
</dbReference>
<accession>F2E593</accession>
<dbReference type="SMART" id="SM00184">
    <property type="entry name" value="RING"/>
    <property type="match status" value="1"/>
</dbReference>
<evidence type="ECO:0000256" key="12">
    <source>
        <dbReference type="SAM" id="MobiDB-lite"/>
    </source>
</evidence>
<comment type="catalytic activity">
    <reaction evidence="1 11">
        <text>S-ubiquitinyl-[E2 ubiquitin-conjugating enzyme]-L-cysteine + [acceptor protein]-L-lysine = [E2 ubiquitin-conjugating enzyme]-L-cysteine + N(6)-ubiquitinyl-[acceptor protein]-L-lysine.</text>
        <dbReference type="EC" id="2.3.2.27"/>
    </reaction>
</comment>
<dbReference type="InterPro" id="IPR001841">
    <property type="entry name" value="Znf_RING"/>
</dbReference>
<keyword evidence="11" id="KW-0256">Endoplasmic reticulum</keyword>
<feature type="region of interest" description="Disordered" evidence="12">
    <location>
        <begin position="358"/>
        <end position="379"/>
    </location>
</feature>
<feature type="domain" description="RING-type" evidence="13">
    <location>
        <begin position="162"/>
        <end position="203"/>
    </location>
</feature>
<dbReference type="EMBL" id="AK371317">
    <property type="protein sequence ID" value="BAK02515.1"/>
    <property type="molecule type" value="mRNA"/>
</dbReference>
<dbReference type="InterPro" id="IPR045103">
    <property type="entry name" value="RNF5/RNF185-like"/>
</dbReference>
<keyword evidence="6 10" id="KW-0863">Zinc-finger</keyword>
<dbReference type="GO" id="GO:0016567">
    <property type="term" value="P:protein ubiquitination"/>
    <property type="evidence" value="ECO:0007669"/>
    <property type="project" value="UniProtKB-UniPathway"/>
</dbReference>
<keyword evidence="5 11" id="KW-0479">Metal-binding</keyword>
<comment type="function">
    <text evidence="11">E3 ubiquitin-protein ligase.</text>
</comment>
<evidence type="ECO:0000259" key="13">
    <source>
        <dbReference type="PROSITE" id="PS50089"/>
    </source>
</evidence>
<evidence type="ECO:0000256" key="9">
    <source>
        <dbReference type="ARBA" id="ARBA00023136"/>
    </source>
</evidence>
<proteinExistence type="evidence at transcript level"/>
<dbReference type="SUPFAM" id="SSF57850">
    <property type="entry name" value="RING/U-box"/>
    <property type="match status" value="1"/>
</dbReference>
<evidence type="ECO:0000256" key="8">
    <source>
        <dbReference type="ARBA" id="ARBA00022833"/>
    </source>
</evidence>
<comment type="pathway">
    <text evidence="3 11">Protein modification; protein ubiquitination.</text>
</comment>
<evidence type="ECO:0000256" key="7">
    <source>
        <dbReference type="ARBA" id="ARBA00022786"/>
    </source>
</evidence>
<evidence type="ECO:0000313" key="14">
    <source>
        <dbReference type="EMBL" id="BAK02515.1"/>
    </source>
</evidence>
<dbReference type="EC" id="2.3.2.27" evidence="11"/>
<feature type="compositionally biased region" description="Low complexity" evidence="12">
    <location>
        <begin position="451"/>
        <end position="462"/>
    </location>
</feature>
<dbReference type="CDD" id="cd16534">
    <property type="entry name" value="RING-HC_RNF5-like"/>
    <property type="match status" value="1"/>
</dbReference>
<evidence type="ECO:0000256" key="4">
    <source>
        <dbReference type="ARBA" id="ARBA00022679"/>
    </source>
</evidence>
<dbReference type="SUPFAM" id="SSF81995">
    <property type="entry name" value="beta-sandwich domain of Sec23/24"/>
    <property type="match status" value="1"/>
</dbReference>
<feature type="compositionally biased region" description="Gly residues" evidence="12">
    <location>
        <begin position="9"/>
        <end position="27"/>
    </location>
</feature>
<dbReference type="UniPathway" id="UPA00143"/>
<dbReference type="Pfam" id="PF13923">
    <property type="entry name" value="zf-C3HC4_2"/>
    <property type="match status" value="1"/>
</dbReference>
<dbReference type="PROSITE" id="PS50089">
    <property type="entry name" value="ZF_RING_2"/>
    <property type="match status" value="1"/>
</dbReference>
<dbReference type="GO" id="GO:0008270">
    <property type="term" value="F:zinc ion binding"/>
    <property type="evidence" value="ECO:0007669"/>
    <property type="project" value="UniProtKB-KW"/>
</dbReference>
<feature type="region of interest" description="Disordered" evidence="12">
    <location>
        <begin position="403"/>
        <end position="462"/>
    </location>
</feature>
<feature type="region of interest" description="Disordered" evidence="12">
    <location>
        <begin position="1"/>
        <end position="152"/>
    </location>
</feature>
<evidence type="ECO:0000256" key="2">
    <source>
        <dbReference type="ARBA" id="ARBA00004308"/>
    </source>
</evidence>
<reference evidence="14" key="1">
    <citation type="journal article" date="2011" name="Plant Physiol.">
        <title>Comprehensive sequence analysis of 24,783 barley full-length cDNAs derived from 12 clone libraries.</title>
        <authorList>
            <person name="Matsumoto T."/>
            <person name="Tanaka T."/>
            <person name="Sakai H."/>
            <person name="Amano N."/>
            <person name="Kanamori H."/>
            <person name="Kurita K."/>
            <person name="Kikuta A."/>
            <person name="Kamiya K."/>
            <person name="Yamamoto M."/>
            <person name="Ikawa H."/>
            <person name="Fujii N."/>
            <person name="Hori K."/>
            <person name="Itoh T."/>
            <person name="Sato K."/>
        </authorList>
    </citation>
    <scope>NUCLEOTIDE SEQUENCE</scope>
    <source>
        <tissue evidence="14">Shoot and root</tissue>
    </source>
</reference>
<dbReference type="InterPro" id="IPR013083">
    <property type="entry name" value="Znf_RING/FYVE/PHD"/>
</dbReference>